<dbReference type="OrthoDB" id="9800507at2"/>
<comment type="subunit">
    <text evidence="6">Monomer.</text>
</comment>
<reference evidence="8" key="2">
    <citation type="submission" date="2011-03" db="EMBL/GenBank/DDBJ databases">
        <title>The complete genome of Hippea maritima DSM 10411.</title>
        <authorList>
            <consortium name="US DOE Joint Genome Institute (JGI-PGF)"/>
            <person name="Lucas S."/>
            <person name="Copeland A."/>
            <person name="Lapidus A."/>
            <person name="Bruce D."/>
            <person name="Goodwin L."/>
            <person name="Pitluck S."/>
            <person name="Peters L."/>
            <person name="Kyrpides N."/>
            <person name="Mavromatis K."/>
            <person name="Pagani I."/>
            <person name="Ivanova N."/>
            <person name="Mikhailova N."/>
            <person name="Lu M."/>
            <person name="Detter J.C."/>
            <person name="Tapia R."/>
            <person name="Han C."/>
            <person name="Land M."/>
            <person name="Hauser L."/>
            <person name="Markowitz V."/>
            <person name="Cheng J.-F."/>
            <person name="Hugenholtz P."/>
            <person name="Woyke T."/>
            <person name="Wu D."/>
            <person name="Spring S."/>
            <person name="Schroeder M."/>
            <person name="Brambilla E."/>
            <person name="Klenk H.-P."/>
            <person name="Eisen J.A."/>
        </authorList>
    </citation>
    <scope>NUCLEOTIDE SEQUENCE [LARGE SCALE GENOMIC DNA]</scope>
    <source>
        <strain evidence="8">ATCC 700847 / DSM 10411 / MH2</strain>
    </source>
</reference>
<dbReference type="HAMAP" id="MF_00083">
    <property type="entry name" value="Pept_tRNA_hydro_bact"/>
    <property type="match status" value="1"/>
</dbReference>
<keyword evidence="6" id="KW-0963">Cytoplasm</keyword>
<reference evidence="7 8" key="1">
    <citation type="journal article" date="2011" name="Stand. Genomic Sci.">
        <title>Complete genome sequence of the thermophilic sulfur-reducer Hippea maritima type strain (MH(2)).</title>
        <authorList>
            <person name="Huntemann M."/>
            <person name="Lu M."/>
            <person name="Nolan M."/>
            <person name="Lapidus A."/>
            <person name="Lucas S."/>
            <person name="Hammon N."/>
            <person name="Deshpande S."/>
            <person name="Cheng J.F."/>
            <person name="Tapia R."/>
            <person name="Han C."/>
            <person name="Goodwin L."/>
            <person name="Pitluck S."/>
            <person name="Liolios K."/>
            <person name="Pagani I."/>
            <person name="Ivanova N."/>
            <person name="Ovchinikova G."/>
            <person name="Pati A."/>
            <person name="Chen A."/>
            <person name="Palaniappan K."/>
            <person name="Land M."/>
            <person name="Hauser L."/>
            <person name="Jeffries C.D."/>
            <person name="Detter J.C."/>
            <person name="Brambilla E.M."/>
            <person name="Rohde M."/>
            <person name="Spring S."/>
            <person name="Goker M."/>
            <person name="Woyke T."/>
            <person name="Bristow J."/>
            <person name="Eisen J.A."/>
            <person name="Markowitz V."/>
            <person name="Hugenholtz P."/>
            <person name="Kyrpides N.C."/>
            <person name="Klenk H.P."/>
            <person name="Mavromatis K."/>
        </authorList>
    </citation>
    <scope>NUCLEOTIDE SEQUENCE [LARGE SCALE GENOMIC DNA]</scope>
    <source>
        <strain evidence="8">ATCC 700847 / DSM 10411 / MH2</strain>
    </source>
</reference>
<feature type="binding site" evidence="6">
    <location>
        <position position="66"/>
    </location>
    <ligand>
        <name>tRNA</name>
        <dbReference type="ChEBI" id="CHEBI:17843"/>
    </ligand>
</feature>
<proteinExistence type="inferred from homology"/>
<dbReference type="Gene3D" id="3.40.50.1470">
    <property type="entry name" value="Peptidyl-tRNA hydrolase"/>
    <property type="match status" value="1"/>
</dbReference>
<dbReference type="SUPFAM" id="SSF53178">
    <property type="entry name" value="Peptidyl-tRNA hydrolase-like"/>
    <property type="match status" value="1"/>
</dbReference>
<dbReference type="AlphaFoldDB" id="F2LWG7"/>
<dbReference type="CDD" id="cd00462">
    <property type="entry name" value="PTH"/>
    <property type="match status" value="1"/>
</dbReference>
<dbReference type="InterPro" id="IPR001328">
    <property type="entry name" value="Pept_tRNA_hydro"/>
</dbReference>
<evidence type="ECO:0000256" key="3">
    <source>
        <dbReference type="ARBA" id="ARBA00022801"/>
    </source>
</evidence>
<dbReference type="GO" id="GO:0005737">
    <property type="term" value="C:cytoplasm"/>
    <property type="evidence" value="ECO:0007669"/>
    <property type="project" value="UniProtKB-SubCell"/>
</dbReference>
<dbReference type="GO" id="GO:0004045">
    <property type="term" value="F:peptidyl-tRNA hydrolase activity"/>
    <property type="evidence" value="ECO:0007669"/>
    <property type="project" value="UniProtKB-UniRule"/>
</dbReference>
<evidence type="ECO:0000313" key="8">
    <source>
        <dbReference type="Proteomes" id="UP000008139"/>
    </source>
</evidence>
<keyword evidence="4 6" id="KW-0694">RNA-binding</keyword>
<feature type="binding site" evidence="6">
    <location>
        <position position="68"/>
    </location>
    <ligand>
        <name>tRNA</name>
        <dbReference type="ChEBI" id="CHEBI:17843"/>
    </ligand>
</feature>
<dbReference type="RefSeq" id="WP_013682114.1">
    <property type="nucleotide sequence ID" value="NC_015318.1"/>
</dbReference>
<evidence type="ECO:0000256" key="5">
    <source>
        <dbReference type="ARBA" id="ARBA00050038"/>
    </source>
</evidence>
<feature type="active site" description="Proton acceptor" evidence="6">
    <location>
        <position position="20"/>
    </location>
</feature>
<evidence type="ECO:0000256" key="6">
    <source>
        <dbReference type="HAMAP-Rule" id="MF_00083"/>
    </source>
</evidence>
<dbReference type="FunFam" id="3.40.50.1470:FF:000001">
    <property type="entry name" value="Peptidyl-tRNA hydrolase"/>
    <property type="match status" value="1"/>
</dbReference>
<evidence type="ECO:0000313" key="7">
    <source>
        <dbReference type="EMBL" id="AEA34076.1"/>
    </source>
</evidence>
<comment type="caution">
    <text evidence="6">Lacks conserved residue(s) required for the propagation of feature annotation.</text>
</comment>
<dbReference type="InParanoid" id="F2LWG7"/>
<evidence type="ECO:0000256" key="4">
    <source>
        <dbReference type="ARBA" id="ARBA00022884"/>
    </source>
</evidence>
<evidence type="ECO:0000256" key="1">
    <source>
        <dbReference type="ARBA" id="ARBA00013260"/>
    </source>
</evidence>
<dbReference type="FunCoup" id="F2LWG7">
    <property type="interactions" value="324"/>
</dbReference>
<dbReference type="KEGG" id="hmr:Hipma_1110"/>
<dbReference type="EC" id="3.1.1.29" evidence="1 6"/>
<accession>F2LWG7</accession>
<dbReference type="InterPro" id="IPR036416">
    <property type="entry name" value="Pept_tRNA_hydro_sf"/>
</dbReference>
<feature type="site" description="Discriminates between blocked and unblocked aminoacyl-tRNA" evidence="6">
    <location>
        <position position="10"/>
    </location>
</feature>
<dbReference type="STRING" id="760142.Hipma_1110"/>
<dbReference type="Pfam" id="PF01195">
    <property type="entry name" value="Pept_tRNA_hydro"/>
    <property type="match status" value="1"/>
</dbReference>
<feature type="site" description="Stabilizes the basic form of H active site to accept a proton" evidence="6">
    <location>
        <position position="93"/>
    </location>
</feature>
<dbReference type="HOGENOM" id="CLU_062456_2_2_7"/>
<gene>
    <name evidence="6" type="primary">pth</name>
    <name evidence="7" type="ordered locus">Hipma_1110</name>
</gene>
<dbReference type="NCBIfam" id="TIGR00447">
    <property type="entry name" value="pth"/>
    <property type="match status" value="1"/>
</dbReference>
<dbReference type="PANTHER" id="PTHR17224:SF1">
    <property type="entry name" value="PEPTIDYL-TRNA HYDROLASE"/>
    <property type="match status" value="1"/>
</dbReference>
<comment type="subcellular location">
    <subcellularLocation>
        <location evidence="6">Cytoplasm</location>
    </subcellularLocation>
</comment>
<evidence type="ECO:0000256" key="2">
    <source>
        <dbReference type="ARBA" id="ARBA00022555"/>
    </source>
</evidence>
<dbReference type="Proteomes" id="UP000008139">
    <property type="component" value="Chromosome"/>
</dbReference>
<comment type="function">
    <text evidence="6">Catalyzes the release of premature peptidyl moieties from peptidyl-tRNA molecules trapped in stalled 50S ribosomal subunits, and thus maintains levels of free tRNAs and 50S ribosomes.</text>
</comment>
<comment type="function">
    <text evidence="6">Hydrolyzes ribosome-free peptidyl-tRNAs (with 1 or more amino acids incorporated), which drop off the ribosome during protein synthesis, or as a result of ribosome stalling.</text>
</comment>
<dbReference type="EMBL" id="CP002606">
    <property type="protein sequence ID" value="AEA34076.1"/>
    <property type="molecule type" value="Genomic_DNA"/>
</dbReference>
<name>F2LWG7_HIPMA</name>
<dbReference type="GO" id="GO:0072344">
    <property type="term" value="P:rescue of stalled ribosome"/>
    <property type="evidence" value="ECO:0007669"/>
    <property type="project" value="UniProtKB-UniRule"/>
</dbReference>
<feature type="binding site" evidence="6">
    <location>
        <position position="15"/>
    </location>
    <ligand>
        <name>tRNA</name>
        <dbReference type="ChEBI" id="CHEBI:17843"/>
    </ligand>
</feature>
<dbReference type="eggNOG" id="COG0193">
    <property type="taxonomic scope" value="Bacteria"/>
</dbReference>
<dbReference type="GO" id="GO:0000049">
    <property type="term" value="F:tRNA binding"/>
    <property type="evidence" value="ECO:0007669"/>
    <property type="project" value="UniProtKB-UniRule"/>
</dbReference>
<comment type="catalytic activity">
    <reaction evidence="6">
        <text>an N-acyl-L-alpha-aminoacyl-tRNA + H2O = an N-acyl-L-amino acid + a tRNA + H(+)</text>
        <dbReference type="Rhea" id="RHEA:54448"/>
        <dbReference type="Rhea" id="RHEA-COMP:10123"/>
        <dbReference type="Rhea" id="RHEA-COMP:13883"/>
        <dbReference type="ChEBI" id="CHEBI:15377"/>
        <dbReference type="ChEBI" id="CHEBI:15378"/>
        <dbReference type="ChEBI" id="CHEBI:59874"/>
        <dbReference type="ChEBI" id="CHEBI:78442"/>
        <dbReference type="ChEBI" id="CHEBI:138191"/>
        <dbReference type="EC" id="3.1.1.29"/>
    </reaction>
</comment>
<keyword evidence="3 6" id="KW-0378">Hydrolase</keyword>
<comment type="similarity">
    <text evidence="6">Belongs to the PTH family.</text>
</comment>
<sequence length="193" mass="21587">MDWLVVGLGNPGKEYALTPHNVGFMVCDSLSFLFDFDFTLKNKFKGFFGEFSLGSYKVGVLKPITYMNLSGISVGEVFSFYKIPLNRLIVIHDDVDLPLGRIKIKKNSSSGGHKGVESIIQTLSSKDFARVKIGVGREGNVRDYVLRNFKENELEIVNQAVRLSADAVVCIIKEGLNKAMNEYNSLNREVIKQ</sequence>
<keyword evidence="8" id="KW-1185">Reference proteome</keyword>
<keyword evidence="2 6" id="KW-0820">tRNA-binding</keyword>
<organism evidence="7 8">
    <name type="scientific">Hippea maritima (strain ATCC 700847 / DSM 10411 / MH2)</name>
    <dbReference type="NCBI Taxonomy" id="760142"/>
    <lineage>
        <taxon>Bacteria</taxon>
        <taxon>Pseudomonadati</taxon>
        <taxon>Campylobacterota</taxon>
        <taxon>Desulfurellia</taxon>
        <taxon>Desulfurellales</taxon>
        <taxon>Hippeaceae</taxon>
        <taxon>Hippea</taxon>
    </lineage>
</organism>
<dbReference type="PANTHER" id="PTHR17224">
    <property type="entry name" value="PEPTIDYL-TRNA HYDROLASE"/>
    <property type="match status" value="1"/>
</dbReference>
<protein>
    <recommendedName>
        <fullName evidence="5 6">Peptidyl-tRNA hydrolase</fullName>
        <shortName evidence="6">Pth</shortName>
        <ecNumber evidence="1 6">3.1.1.29</ecNumber>
    </recommendedName>
</protein>
<dbReference type="GO" id="GO:0006515">
    <property type="term" value="P:protein quality control for misfolded or incompletely synthesized proteins"/>
    <property type="evidence" value="ECO:0007669"/>
    <property type="project" value="UniProtKB-UniRule"/>
</dbReference>